<reference evidence="1" key="1">
    <citation type="submission" date="2019-03" db="EMBL/GenBank/DDBJ databases">
        <title>Lake Tanganyika Metagenome-Assembled Genomes (MAGs).</title>
        <authorList>
            <person name="Tran P."/>
        </authorList>
    </citation>
    <scope>NUCLEOTIDE SEQUENCE</scope>
    <source>
        <strain evidence="1">K_DeepCast_65m_m2_066</strain>
    </source>
</reference>
<organism evidence="1 2">
    <name type="scientific">Tectimicrobiota bacterium</name>
    <dbReference type="NCBI Taxonomy" id="2528274"/>
    <lineage>
        <taxon>Bacteria</taxon>
        <taxon>Pseudomonadati</taxon>
        <taxon>Nitrospinota/Tectimicrobiota group</taxon>
        <taxon>Candidatus Tectimicrobiota</taxon>
    </lineage>
</organism>
<dbReference type="InterPro" id="IPR019410">
    <property type="entry name" value="Methyltransf_16"/>
</dbReference>
<dbReference type="CDD" id="cd02440">
    <property type="entry name" value="AdoMet_MTases"/>
    <property type="match status" value="1"/>
</dbReference>
<keyword evidence="1" id="KW-0489">Methyltransferase</keyword>
<sequence length="232" mass="26397">MAEHVQRYTTTETILEVQGLQVCVTRIADFEELLATLDPITFAEDERLPYWAELWPAAVALTQYMTQRLPLAGRRVLELGCGLGLVGIVAALQGAHVLSTDYEPAALDFARHNARRNGCTQARFQLMDWRQPTLRRRYDYIFASDVIYEARNFGPLVALLRRYLARGGTAVFSEPGRVNAVPFFALVRQHGLTCQTEYWPLAWEGNHQIAIHTMRYQETQVVRGTALYGRSH</sequence>
<evidence type="ECO:0000313" key="1">
    <source>
        <dbReference type="EMBL" id="MBM3223912.1"/>
    </source>
</evidence>
<dbReference type="PANTHER" id="PTHR14614:SF132">
    <property type="entry name" value="PROTEIN-LYSINE METHYLTRANSFERASE C42C1.13"/>
    <property type="match status" value="1"/>
</dbReference>
<keyword evidence="1" id="KW-0808">Transferase</keyword>
<name>A0A937W254_UNCTE</name>
<proteinExistence type="predicted"/>
<comment type="caution">
    <text evidence="1">The sequence shown here is derived from an EMBL/GenBank/DDBJ whole genome shotgun (WGS) entry which is preliminary data.</text>
</comment>
<dbReference type="PANTHER" id="PTHR14614">
    <property type="entry name" value="HEPATOCELLULAR CARCINOMA-ASSOCIATED ANTIGEN"/>
    <property type="match status" value="1"/>
</dbReference>
<dbReference type="GO" id="GO:0032259">
    <property type="term" value="P:methylation"/>
    <property type="evidence" value="ECO:0007669"/>
    <property type="project" value="UniProtKB-KW"/>
</dbReference>
<protein>
    <submittedName>
        <fullName evidence="1">Methyltransferase domain-containing protein</fullName>
    </submittedName>
</protein>
<dbReference type="Gene3D" id="3.40.50.150">
    <property type="entry name" value="Vaccinia Virus protein VP39"/>
    <property type="match status" value="1"/>
</dbReference>
<dbReference type="Proteomes" id="UP000712673">
    <property type="component" value="Unassembled WGS sequence"/>
</dbReference>
<accession>A0A937W254</accession>
<dbReference type="AlphaFoldDB" id="A0A937W254"/>
<dbReference type="InterPro" id="IPR029063">
    <property type="entry name" value="SAM-dependent_MTases_sf"/>
</dbReference>
<dbReference type="SUPFAM" id="SSF53335">
    <property type="entry name" value="S-adenosyl-L-methionine-dependent methyltransferases"/>
    <property type="match status" value="1"/>
</dbReference>
<dbReference type="EMBL" id="VGLS01000222">
    <property type="protein sequence ID" value="MBM3223912.1"/>
    <property type="molecule type" value="Genomic_DNA"/>
</dbReference>
<gene>
    <name evidence="1" type="ORF">FJZ47_08940</name>
</gene>
<dbReference type="GO" id="GO:0008168">
    <property type="term" value="F:methyltransferase activity"/>
    <property type="evidence" value="ECO:0007669"/>
    <property type="project" value="UniProtKB-KW"/>
</dbReference>
<dbReference type="Pfam" id="PF10294">
    <property type="entry name" value="Methyltransf_16"/>
    <property type="match status" value="1"/>
</dbReference>
<evidence type="ECO:0000313" key="2">
    <source>
        <dbReference type="Proteomes" id="UP000712673"/>
    </source>
</evidence>